<reference evidence="2 3" key="1">
    <citation type="submission" date="2021-06" db="EMBL/GenBank/DDBJ databases">
        <title>Caerostris extrusa draft genome.</title>
        <authorList>
            <person name="Kono N."/>
            <person name="Arakawa K."/>
        </authorList>
    </citation>
    <scope>NUCLEOTIDE SEQUENCE [LARGE SCALE GENOMIC DNA]</scope>
</reference>
<name>A0AAV4V0P4_CAEEX</name>
<evidence type="ECO:0000313" key="2">
    <source>
        <dbReference type="EMBL" id="GIY63701.1"/>
    </source>
</evidence>
<accession>A0AAV4V0P4</accession>
<proteinExistence type="predicted"/>
<keyword evidence="3" id="KW-1185">Reference proteome</keyword>
<dbReference type="EMBL" id="BPLR01013775">
    <property type="protein sequence ID" value="GIY63701.1"/>
    <property type="molecule type" value="Genomic_DNA"/>
</dbReference>
<dbReference type="Proteomes" id="UP001054945">
    <property type="component" value="Unassembled WGS sequence"/>
</dbReference>
<protein>
    <submittedName>
        <fullName evidence="2">Uncharacterized protein</fullName>
    </submittedName>
</protein>
<evidence type="ECO:0000256" key="1">
    <source>
        <dbReference type="SAM" id="MobiDB-lite"/>
    </source>
</evidence>
<comment type="caution">
    <text evidence="2">The sequence shown here is derived from an EMBL/GenBank/DDBJ whole genome shotgun (WGS) entry which is preliminary data.</text>
</comment>
<feature type="region of interest" description="Disordered" evidence="1">
    <location>
        <begin position="1"/>
        <end position="40"/>
    </location>
</feature>
<evidence type="ECO:0000313" key="3">
    <source>
        <dbReference type="Proteomes" id="UP001054945"/>
    </source>
</evidence>
<gene>
    <name evidence="2" type="ORF">CEXT_209941</name>
</gene>
<organism evidence="2 3">
    <name type="scientific">Caerostris extrusa</name>
    <name type="common">Bark spider</name>
    <name type="synonym">Caerostris bankana</name>
    <dbReference type="NCBI Taxonomy" id="172846"/>
    <lineage>
        <taxon>Eukaryota</taxon>
        <taxon>Metazoa</taxon>
        <taxon>Ecdysozoa</taxon>
        <taxon>Arthropoda</taxon>
        <taxon>Chelicerata</taxon>
        <taxon>Arachnida</taxon>
        <taxon>Araneae</taxon>
        <taxon>Araneomorphae</taxon>
        <taxon>Entelegynae</taxon>
        <taxon>Araneoidea</taxon>
        <taxon>Araneidae</taxon>
        <taxon>Caerostris</taxon>
    </lineage>
</organism>
<feature type="compositionally biased region" description="Basic and acidic residues" evidence="1">
    <location>
        <begin position="8"/>
        <end position="20"/>
    </location>
</feature>
<sequence length="97" mass="11076">MKITKGGGCEERDCERSEEKKKKKKGKGDPKQPVYSRNKASTRLKFNNFSSQITCCLKKEVNQSHRLFSTASWQGRTTSSTLEVVFPSYPTQPRENT</sequence>
<dbReference type="AlphaFoldDB" id="A0AAV4V0P4"/>